<comment type="caution">
    <text evidence="1">The sequence shown here is derived from an EMBL/GenBank/DDBJ whole genome shotgun (WGS) entry which is preliminary data.</text>
</comment>
<name>A0ACC5YG20_9TELE</name>
<dbReference type="Proteomes" id="UP000830395">
    <property type="component" value="Chromosome 8"/>
</dbReference>
<gene>
    <name evidence="1" type="ORF">PDJAM_G00237160</name>
</gene>
<protein>
    <submittedName>
        <fullName evidence="1">Uncharacterized protein</fullName>
    </submittedName>
</protein>
<evidence type="ECO:0000313" key="2">
    <source>
        <dbReference type="Proteomes" id="UP000830395"/>
    </source>
</evidence>
<dbReference type="EMBL" id="CM040982">
    <property type="protein sequence ID" value="MCJ8734595.1"/>
    <property type="molecule type" value="Genomic_DNA"/>
</dbReference>
<evidence type="ECO:0000313" key="1">
    <source>
        <dbReference type="EMBL" id="MCJ8734595.1"/>
    </source>
</evidence>
<sequence length="115" mass="12825">MKMMQSAAVLPSESAVKPDMLVPLQQVPECAGCSQRILDKFVCKVQDLHWHSTCLRCAECDELLSDRCYCRGGHVYCREHFYTVVRVDVQRHFLGFGAAVATSSFVLRTPSVDGG</sequence>
<keyword evidence="2" id="KW-1185">Reference proteome</keyword>
<accession>A0ACC5YG20</accession>
<organism evidence="1 2">
    <name type="scientific">Pangasius djambal</name>
    <dbReference type="NCBI Taxonomy" id="1691987"/>
    <lineage>
        <taxon>Eukaryota</taxon>
        <taxon>Metazoa</taxon>
        <taxon>Chordata</taxon>
        <taxon>Craniata</taxon>
        <taxon>Vertebrata</taxon>
        <taxon>Euteleostomi</taxon>
        <taxon>Actinopterygii</taxon>
        <taxon>Neopterygii</taxon>
        <taxon>Teleostei</taxon>
        <taxon>Ostariophysi</taxon>
        <taxon>Siluriformes</taxon>
        <taxon>Pangasiidae</taxon>
        <taxon>Pangasius</taxon>
    </lineage>
</organism>
<reference evidence="1" key="1">
    <citation type="submission" date="2020-02" db="EMBL/GenBank/DDBJ databases">
        <title>Genome sequencing of the panga catfish, Pangasius djambal.</title>
        <authorList>
            <person name="Wen M."/>
            <person name="Zahm M."/>
            <person name="Roques C."/>
            <person name="Cabau C."/>
            <person name="Klopp C."/>
            <person name="Donnadieu C."/>
            <person name="Jouanno E."/>
            <person name="Avarre J.-C."/>
            <person name="Campet M."/>
            <person name="Ha T."/>
            <person name="Dugue R."/>
            <person name="Lampietro C."/>
            <person name="Louis A."/>
            <person name="Herpin A."/>
            <person name="Echchiki A."/>
            <person name="Berthelot C."/>
            <person name="Parey E."/>
            <person name="Roest-Crollius H."/>
            <person name="Braasch I."/>
            <person name="Postlethwait J.H."/>
            <person name="Bobe J."/>
            <person name="Montfort J."/>
            <person name="Bouchez O."/>
            <person name="Begum T."/>
            <person name="Schartl M."/>
            <person name="Gustiano R."/>
            <person name="Guiguen Y."/>
        </authorList>
    </citation>
    <scope>NUCLEOTIDE SEQUENCE</scope>
    <source>
        <strain evidence="1">Pdj_M5554</strain>
    </source>
</reference>
<proteinExistence type="predicted"/>